<dbReference type="AlphaFoldDB" id="A0A5M9ZU96"/>
<protein>
    <submittedName>
        <fullName evidence="1">Uncharacterized protein</fullName>
    </submittedName>
</protein>
<comment type="caution">
    <text evidence="1">The sequence shown here is derived from an EMBL/GenBank/DDBJ whole genome shotgun (WGS) entry which is preliminary data.</text>
</comment>
<dbReference type="Proteomes" id="UP000412028">
    <property type="component" value="Unassembled WGS sequence"/>
</dbReference>
<accession>A0A5M9ZU96</accession>
<evidence type="ECO:0000313" key="1">
    <source>
        <dbReference type="EMBL" id="KAA8831171.1"/>
    </source>
</evidence>
<proteinExistence type="predicted"/>
<organism evidence="1 2">
    <name type="scientific">Bifidobacterium tissieri</name>
    <dbReference type="NCBI Taxonomy" id="1630162"/>
    <lineage>
        <taxon>Bacteria</taxon>
        <taxon>Bacillati</taxon>
        <taxon>Actinomycetota</taxon>
        <taxon>Actinomycetes</taxon>
        <taxon>Bifidobacteriales</taxon>
        <taxon>Bifidobacteriaceae</taxon>
        <taxon>Bifidobacterium</taxon>
    </lineage>
</organism>
<name>A0A5M9ZU96_9BIFI</name>
<gene>
    <name evidence="1" type="ORF">EMO89_03760</name>
</gene>
<evidence type="ECO:0000313" key="2">
    <source>
        <dbReference type="Proteomes" id="UP000412028"/>
    </source>
</evidence>
<dbReference type="RefSeq" id="WP_150380988.1">
    <property type="nucleotide sequence ID" value="NZ_RZUI01000003.1"/>
</dbReference>
<sequence length="97" mass="10585">MKQITKLSIESHNQALPTVLRSDDAKNQPYFPPFSKIEIAQPSAAIEKPARRKDVGRVYGTHIAEPIKTAKSLANTDRSSGVARVISIRLTGTVEGD</sequence>
<reference evidence="1 2" key="1">
    <citation type="journal article" date="2019" name="Syst. Appl. Microbiol.">
        <title>Characterization of Bifidobacterium species in feaces of the Egyptian fruit bat: Description of B. vespertilionis sp. nov. and B. rousetti sp. nov.</title>
        <authorList>
            <person name="Modesto M."/>
            <person name="Satti M."/>
            <person name="Watanabe K."/>
            <person name="Puglisi E."/>
            <person name="Morelli L."/>
            <person name="Huang C.-H."/>
            <person name="Liou J.-S."/>
            <person name="Miyashita M."/>
            <person name="Tamura T."/>
            <person name="Saito S."/>
            <person name="Mori K."/>
            <person name="Huang L."/>
            <person name="Sciavilla P."/>
            <person name="Sandri C."/>
            <person name="Spiezio C."/>
            <person name="Vitali F."/>
            <person name="Cavalieri D."/>
            <person name="Perpetuini G."/>
            <person name="Tofalo R."/>
            <person name="Bonetti A."/>
            <person name="Arita M."/>
            <person name="Mattarelli P."/>
        </authorList>
    </citation>
    <scope>NUCLEOTIDE SEQUENCE [LARGE SCALE GENOMIC DNA]</scope>
    <source>
        <strain evidence="1 2">RST7</strain>
    </source>
</reference>
<dbReference type="EMBL" id="RZUI01000003">
    <property type="protein sequence ID" value="KAA8831171.1"/>
    <property type="molecule type" value="Genomic_DNA"/>
</dbReference>